<dbReference type="EMBL" id="CAUYUE010000010">
    <property type="protein sequence ID" value="CAK0784524.1"/>
    <property type="molecule type" value="Genomic_DNA"/>
</dbReference>
<protein>
    <recommendedName>
        <fullName evidence="4">Sjoegren syndrome nuclear autoantigen 1</fullName>
    </recommendedName>
</protein>
<evidence type="ECO:0008006" key="4">
    <source>
        <dbReference type="Google" id="ProtNLM"/>
    </source>
</evidence>
<dbReference type="Proteomes" id="UP001314263">
    <property type="component" value="Unassembled WGS sequence"/>
</dbReference>
<evidence type="ECO:0000313" key="3">
    <source>
        <dbReference type="Proteomes" id="UP001314263"/>
    </source>
</evidence>
<dbReference type="InterPro" id="IPR033362">
    <property type="entry name" value="SSNA1_fam"/>
</dbReference>
<name>A0AAV1IBW4_9CHLO</name>
<dbReference type="PANTHER" id="PTHR28661:SF1">
    <property type="entry name" value="MICROTUBULE NUCLEATION FACTOR SSNA1"/>
    <property type="match status" value="1"/>
</dbReference>
<keyword evidence="3" id="KW-1185">Reference proteome</keyword>
<sequence length="113" mass="12817">MGPAKADRNMELLRCMDHLQSQRLEVAKAIKEEEAEKTRIEQDMAVLQSRLAHIKESLQKKVAAQAEYDRVLEETQTAYDRIVQSSEALLDILQRECSALGSTEQQRGQLTAC</sequence>
<proteinExistence type="predicted"/>
<feature type="coiled-coil region" evidence="1">
    <location>
        <begin position="16"/>
        <end position="74"/>
    </location>
</feature>
<dbReference type="GO" id="GO:0036064">
    <property type="term" value="C:ciliary basal body"/>
    <property type="evidence" value="ECO:0007669"/>
    <property type="project" value="TreeGrafter"/>
</dbReference>
<accession>A0AAV1IBW4</accession>
<gene>
    <name evidence="2" type="ORF">CVIRNUC_007728</name>
</gene>
<dbReference type="AlphaFoldDB" id="A0AAV1IBW4"/>
<dbReference type="PANTHER" id="PTHR28661">
    <property type="entry name" value="SJOEGREN SYNDROME NUCLEAR AUTOANTIGEN 1"/>
    <property type="match status" value="1"/>
</dbReference>
<organism evidence="2 3">
    <name type="scientific">Coccomyxa viridis</name>
    <dbReference type="NCBI Taxonomy" id="1274662"/>
    <lineage>
        <taxon>Eukaryota</taxon>
        <taxon>Viridiplantae</taxon>
        <taxon>Chlorophyta</taxon>
        <taxon>core chlorophytes</taxon>
        <taxon>Trebouxiophyceae</taxon>
        <taxon>Trebouxiophyceae incertae sedis</taxon>
        <taxon>Coccomyxaceae</taxon>
        <taxon>Coccomyxa</taxon>
    </lineage>
</organism>
<evidence type="ECO:0000256" key="1">
    <source>
        <dbReference type="SAM" id="Coils"/>
    </source>
</evidence>
<keyword evidence="1" id="KW-0175">Coiled coil</keyword>
<evidence type="ECO:0000313" key="2">
    <source>
        <dbReference type="EMBL" id="CAK0784524.1"/>
    </source>
</evidence>
<reference evidence="2 3" key="1">
    <citation type="submission" date="2023-10" db="EMBL/GenBank/DDBJ databases">
        <authorList>
            <person name="Maclean D."/>
            <person name="Macfadyen A."/>
        </authorList>
    </citation>
    <scope>NUCLEOTIDE SEQUENCE [LARGE SCALE GENOMIC DNA]</scope>
</reference>
<comment type="caution">
    <text evidence="2">The sequence shown here is derived from an EMBL/GenBank/DDBJ whole genome shotgun (WGS) entry which is preliminary data.</text>
</comment>